<dbReference type="RefSeq" id="WP_246916339.1">
    <property type="nucleotide sequence ID" value="NZ_CP090145.1"/>
</dbReference>
<dbReference type="InterPro" id="IPR024453">
    <property type="entry name" value="Peptidase_C92"/>
</dbReference>
<organism evidence="1 2">
    <name type="scientific">Flavobacterium sediminilitoris</name>
    <dbReference type="NCBI Taxonomy" id="2024526"/>
    <lineage>
        <taxon>Bacteria</taxon>
        <taxon>Pseudomonadati</taxon>
        <taxon>Bacteroidota</taxon>
        <taxon>Flavobacteriia</taxon>
        <taxon>Flavobacteriales</taxon>
        <taxon>Flavobacteriaceae</taxon>
        <taxon>Flavobacterium</taxon>
    </lineage>
</organism>
<keyword evidence="2" id="KW-1185">Reference proteome</keyword>
<evidence type="ECO:0008006" key="3">
    <source>
        <dbReference type="Google" id="ProtNLM"/>
    </source>
</evidence>
<evidence type="ECO:0000313" key="1">
    <source>
        <dbReference type="EMBL" id="UOX33804.1"/>
    </source>
</evidence>
<dbReference type="InterPro" id="IPR038765">
    <property type="entry name" value="Papain-like_cys_pep_sf"/>
</dbReference>
<dbReference type="EMBL" id="CP090145">
    <property type="protein sequence ID" value="UOX33804.1"/>
    <property type="molecule type" value="Genomic_DNA"/>
</dbReference>
<proteinExistence type="predicted"/>
<gene>
    <name evidence="1" type="ORF">LXD69_17435</name>
</gene>
<dbReference type="Gene3D" id="3.90.1720.10">
    <property type="entry name" value="endopeptidase domain like (from Nostoc punctiforme)"/>
    <property type="match status" value="1"/>
</dbReference>
<sequence length="218" mass="25834">MKKMLFIFGIFLLITMVSYKLFFYFDSREEINQVNKNKKQIRLTTSDIEKLQEGDIILRRGYGYFSDMIASHLNTKGFDVTHAGILTKKKNEWYVIHSLSSDVSEIDGMQIQKLTDFLKYSQPNKIVVSRFKNITSGQQHQIVVEAQKLLNLKIPFDHKGDIEDASKMYCTEMIWYILENKLKLAQIPQKKEERETFFYSMKCMYDLSYFNLVINKYH</sequence>
<reference evidence="1" key="2">
    <citation type="submission" date="2022-04" db="EMBL/GenBank/DDBJ databases">
        <title>Complete Genome Sequence of Flavobacterium sediminilitoris YSM-43, Isolated from a Tidal Sediment.</title>
        <authorList>
            <person name="Lee P.A."/>
        </authorList>
    </citation>
    <scope>NUCLEOTIDE SEQUENCE</scope>
    <source>
        <strain evidence="1">YSM-43</strain>
    </source>
</reference>
<dbReference type="Pfam" id="PF05708">
    <property type="entry name" value="Peptidase_C92"/>
    <property type="match status" value="1"/>
</dbReference>
<dbReference type="SUPFAM" id="SSF54001">
    <property type="entry name" value="Cysteine proteinases"/>
    <property type="match status" value="1"/>
</dbReference>
<protein>
    <recommendedName>
        <fullName evidence="3">Permuted papain-like amidase YaeF/Yiix C92 family enzyme</fullName>
    </recommendedName>
</protein>
<name>A0ABY4HQL6_9FLAO</name>
<reference evidence="1" key="1">
    <citation type="submission" date="2021-12" db="EMBL/GenBank/DDBJ databases">
        <authorList>
            <person name="Cha I.-T."/>
            <person name="Lee K.-E."/>
            <person name="Park S.-J."/>
        </authorList>
    </citation>
    <scope>NUCLEOTIDE SEQUENCE</scope>
    <source>
        <strain evidence="1">YSM-43</strain>
    </source>
</reference>
<dbReference type="Proteomes" id="UP000830454">
    <property type="component" value="Chromosome"/>
</dbReference>
<evidence type="ECO:0000313" key="2">
    <source>
        <dbReference type="Proteomes" id="UP000830454"/>
    </source>
</evidence>
<accession>A0ABY4HQL6</accession>